<keyword evidence="1" id="KW-0732">Signal</keyword>
<protein>
    <submittedName>
        <fullName evidence="2">Uncharacterized protein</fullName>
    </submittedName>
</protein>
<gene>
    <name evidence="2" type="ORF">POPTR_018G151200</name>
</gene>
<sequence>MHWVQLLLLSACSGLCDIIGDVSYEELRAASCDDCNQLLKERNLLDSKLIEFNNLLRHPYIAPSKPAPAGQSPLFGAAPNAIPATAQNAAPPSVSSFAQLETSLNTGFGTRHHSVR</sequence>
<keyword evidence="3" id="KW-1185">Reference proteome</keyword>
<dbReference type="EMBL" id="CM009307">
    <property type="protein sequence ID" value="PNS94511.1"/>
    <property type="molecule type" value="Genomic_DNA"/>
</dbReference>
<dbReference type="AlphaFoldDB" id="B9N805"/>
<name>B9N805_POPTR</name>
<feature type="signal peptide" evidence="1">
    <location>
        <begin position="1"/>
        <end position="16"/>
    </location>
</feature>
<organism evidence="2 3">
    <name type="scientific">Populus trichocarpa</name>
    <name type="common">Western balsam poplar</name>
    <name type="synonym">Populus balsamifera subsp. trichocarpa</name>
    <dbReference type="NCBI Taxonomy" id="3694"/>
    <lineage>
        <taxon>Eukaryota</taxon>
        <taxon>Viridiplantae</taxon>
        <taxon>Streptophyta</taxon>
        <taxon>Embryophyta</taxon>
        <taxon>Tracheophyta</taxon>
        <taxon>Spermatophyta</taxon>
        <taxon>Magnoliopsida</taxon>
        <taxon>eudicotyledons</taxon>
        <taxon>Gunneridae</taxon>
        <taxon>Pentapetalae</taxon>
        <taxon>rosids</taxon>
        <taxon>fabids</taxon>
        <taxon>Malpighiales</taxon>
        <taxon>Salicaceae</taxon>
        <taxon>Saliceae</taxon>
        <taxon>Populus</taxon>
    </lineage>
</organism>
<dbReference type="Proteomes" id="UP000006729">
    <property type="component" value="Chromosome 18"/>
</dbReference>
<dbReference type="STRING" id="3694.B9N805"/>
<reference evidence="2 3" key="1">
    <citation type="journal article" date="2006" name="Science">
        <title>The genome of black cottonwood, Populus trichocarpa (Torr. &amp; Gray).</title>
        <authorList>
            <person name="Tuskan G.A."/>
            <person name="Difazio S."/>
            <person name="Jansson S."/>
            <person name="Bohlmann J."/>
            <person name="Grigoriev I."/>
            <person name="Hellsten U."/>
            <person name="Putnam N."/>
            <person name="Ralph S."/>
            <person name="Rombauts S."/>
            <person name="Salamov A."/>
            <person name="Schein J."/>
            <person name="Sterck L."/>
            <person name="Aerts A."/>
            <person name="Bhalerao R.R."/>
            <person name="Bhalerao R.P."/>
            <person name="Blaudez D."/>
            <person name="Boerjan W."/>
            <person name="Brun A."/>
            <person name="Brunner A."/>
            <person name="Busov V."/>
            <person name="Campbell M."/>
            <person name="Carlson J."/>
            <person name="Chalot M."/>
            <person name="Chapman J."/>
            <person name="Chen G.L."/>
            <person name="Cooper D."/>
            <person name="Coutinho P.M."/>
            <person name="Couturier J."/>
            <person name="Covert S."/>
            <person name="Cronk Q."/>
            <person name="Cunningham R."/>
            <person name="Davis J."/>
            <person name="Degroeve S."/>
            <person name="Dejardin A."/>
            <person name="Depamphilis C."/>
            <person name="Detter J."/>
            <person name="Dirks B."/>
            <person name="Dubchak I."/>
            <person name="Duplessis S."/>
            <person name="Ehlting J."/>
            <person name="Ellis B."/>
            <person name="Gendler K."/>
            <person name="Goodstein D."/>
            <person name="Gribskov M."/>
            <person name="Grimwood J."/>
            <person name="Groover A."/>
            <person name="Gunter L."/>
            <person name="Hamberger B."/>
            <person name="Heinze B."/>
            <person name="Helariutta Y."/>
            <person name="Henrissat B."/>
            <person name="Holligan D."/>
            <person name="Holt R."/>
            <person name="Huang W."/>
            <person name="Islam-Faridi N."/>
            <person name="Jones S."/>
            <person name="Jones-Rhoades M."/>
            <person name="Jorgensen R."/>
            <person name="Joshi C."/>
            <person name="Kangasjarvi J."/>
            <person name="Karlsson J."/>
            <person name="Kelleher C."/>
            <person name="Kirkpatrick R."/>
            <person name="Kirst M."/>
            <person name="Kohler A."/>
            <person name="Kalluri U."/>
            <person name="Larimer F."/>
            <person name="Leebens-Mack J."/>
            <person name="Leple J.C."/>
            <person name="Locascio P."/>
            <person name="Lou Y."/>
            <person name="Lucas S."/>
            <person name="Martin F."/>
            <person name="Montanini B."/>
            <person name="Napoli C."/>
            <person name="Nelson D.R."/>
            <person name="Nelson C."/>
            <person name="Nieminen K."/>
            <person name="Nilsson O."/>
            <person name="Pereda V."/>
            <person name="Peter G."/>
            <person name="Philippe R."/>
            <person name="Pilate G."/>
            <person name="Poliakov A."/>
            <person name="Razumovskaya J."/>
            <person name="Richardson P."/>
            <person name="Rinaldi C."/>
            <person name="Ritland K."/>
            <person name="Rouze P."/>
            <person name="Ryaboy D."/>
            <person name="Schmutz J."/>
            <person name="Schrader J."/>
            <person name="Segerman B."/>
            <person name="Shin H."/>
            <person name="Siddiqui A."/>
            <person name="Sterky F."/>
            <person name="Terry A."/>
            <person name="Tsai C.J."/>
            <person name="Uberbacher E."/>
            <person name="Unneberg P."/>
            <person name="Vahala J."/>
            <person name="Wall K."/>
            <person name="Wessler S."/>
            <person name="Yang G."/>
            <person name="Yin T."/>
            <person name="Douglas C."/>
            <person name="Marra M."/>
            <person name="Sandberg G."/>
            <person name="Van de Peer Y."/>
            <person name="Rokhsar D."/>
        </authorList>
    </citation>
    <scope>NUCLEOTIDE SEQUENCE [LARGE SCALE GENOMIC DNA]</scope>
    <source>
        <strain evidence="3">cv. Nisqually</strain>
    </source>
</reference>
<evidence type="ECO:0000256" key="1">
    <source>
        <dbReference type="SAM" id="SignalP"/>
    </source>
</evidence>
<evidence type="ECO:0000313" key="3">
    <source>
        <dbReference type="Proteomes" id="UP000006729"/>
    </source>
</evidence>
<evidence type="ECO:0000313" key="2">
    <source>
        <dbReference type="EMBL" id="PNS94511.1"/>
    </source>
</evidence>
<dbReference type="HOGENOM" id="CLU_2101100_0_0_1"/>
<feature type="chain" id="PRO_5030166601" evidence="1">
    <location>
        <begin position="17"/>
        <end position="116"/>
    </location>
</feature>
<proteinExistence type="predicted"/>
<dbReference type="InParanoid" id="B9N805"/>
<accession>B9N805</accession>